<evidence type="ECO:0000313" key="5">
    <source>
        <dbReference type="Proteomes" id="UP000013783"/>
    </source>
</evidence>
<protein>
    <recommendedName>
        <fullName evidence="7">WxL domain-containing protein</fullName>
    </recommendedName>
</protein>
<dbReference type="PATRIC" id="fig|1158601.3.peg.4131"/>
<gene>
    <name evidence="4" type="ORF">I585_01576</name>
    <name evidence="3" type="ORF">UAI_04163</name>
</gene>
<comment type="caution">
    <text evidence="3">The sequence shown here is derived from an EMBL/GenBank/DDBJ whole genome shotgun (WGS) entry which is preliminary data.</text>
</comment>
<evidence type="ECO:0000256" key="1">
    <source>
        <dbReference type="SAM" id="MobiDB-lite"/>
    </source>
</evidence>
<feature type="signal peptide" evidence="2">
    <location>
        <begin position="1"/>
        <end position="35"/>
    </location>
</feature>
<dbReference type="Proteomes" id="UP000013783">
    <property type="component" value="Unassembled WGS sequence"/>
</dbReference>
<organism evidence="3 5">
    <name type="scientific">Enterococcus malodoratus ATCC 43197</name>
    <dbReference type="NCBI Taxonomy" id="1158601"/>
    <lineage>
        <taxon>Bacteria</taxon>
        <taxon>Bacillati</taxon>
        <taxon>Bacillota</taxon>
        <taxon>Bacilli</taxon>
        <taxon>Lactobacillales</taxon>
        <taxon>Enterococcaceae</taxon>
        <taxon>Enterococcus</taxon>
    </lineage>
</organism>
<sequence>MNRKIVNMLSKLAIVTMIMNGVLSTSLSLSRTVYAETNTTAKRTDSSLKNQVDLNKNESPAKTTTDSTVPDAVQPTSSSSEKESETPADSDVMTEKNEANAFKLNKSAAAKVAIGDQQTTGGLHVSNMDFFWDGHALVAPTKENPANVRYTLTLDEANRQTGTTPFNEDNEAGHDNDASNAIIRTNDTLDYQVKISIARIDGGTEQITNLPTLYAVPIFQDDIRVGSKNYQPTGTFRNSTYSNSKGTVTFAKSDGEKVSGSISTIRGTDYTTTTSTGTAVTRDVKLKVGVLPNDFSFSVGIVLAAKADNLAADSTIYGLANDLEPIAVSQKSSASLSGVSASNFTNTDSWTKDDKIGPKNVKYSYRVYFGPQSSLGGGSLGFKINNMEVDHTGTYAFENQKTQEIPMDPKSNAERYKGYVPSDSKSGNVTIQYASDDLGNDPVGSPVNFTTSNDDWLKKSTWVPTDPANVLINQSAIFAQITYVFNDLDPYNIGGELNPENLRATTTRSLTLSQITAKDFFDDPVVVEKQPTVTTSWTSNTPGIIDGALQLTKDDSNTMTWDKNTDEYGRNVLAYSSSSQLARVGFLYAPENYKEGMEVSDGVLKDTVLWGAYNNESYSLNERDTTHNFYTKDADGKVTGEAKGVYEYGVPKDPQQKITDEFLHKATQDDFIWKYKGDPAGANGDNRVAAFRVTLPETVYVQFKKYNGEINRWGASPHIQPLKPTPKFIGNSDKEGVTNLVVAYAITAFNGGESKDYLRPDPSTPKQYTSFNAVKNKNPDTWLSSNKQTPSNYWIDWLAYGVTALNVTVGTNAEKPSVTLGDSDKFNYSMKLSTDYLEGFKSLSKEDLKNQLAKTKITITSYSKTDDKQDNYTYIGSDGEKHQMSVSVGPSNTTINFDDPKNEDLLNYLTDSMYQSFVTGDAGTVTLNFSGGEFVTTRAENTSYINSTINFFGNWDHDNAWSRVTATTPNGFRCTRKNCTKNSRQTKFKLPDSGFSIHL</sequence>
<evidence type="ECO:0008006" key="7">
    <source>
        <dbReference type="Google" id="ProtNLM"/>
    </source>
</evidence>
<reference evidence="3 5" key="1">
    <citation type="submission" date="2013-02" db="EMBL/GenBank/DDBJ databases">
        <title>The Genome Sequence of Enterococcus malodoratus ATCC_43197.</title>
        <authorList>
            <consortium name="The Broad Institute Genome Sequencing Platform"/>
            <consortium name="The Broad Institute Genome Sequencing Center for Infectious Disease"/>
            <person name="Earl A.M."/>
            <person name="Gilmore M.S."/>
            <person name="Lebreton F."/>
            <person name="Walker B."/>
            <person name="Young S.K."/>
            <person name="Zeng Q."/>
            <person name="Gargeya S."/>
            <person name="Fitzgerald M."/>
            <person name="Haas B."/>
            <person name="Abouelleil A."/>
            <person name="Alvarado L."/>
            <person name="Arachchi H.M."/>
            <person name="Berlin A.M."/>
            <person name="Chapman S.B."/>
            <person name="Dewar J."/>
            <person name="Goldberg J."/>
            <person name="Griggs A."/>
            <person name="Gujja S."/>
            <person name="Hansen M."/>
            <person name="Howarth C."/>
            <person name="Imamovic A."/>
            <person name="Larimer J."/>
            <person name="McCowan C."/>
            <person name="Murphy C."/>
            <person name="Neiman D."/>
            <person name="Pearson M."/>
            <person name="Priest M."/>
            <person name="Roberts A."/>
            <person name="Saif S."/>
            <person name="Shea T."/>
            <person name="Sisk P."/>
            <person name="Sykes S."/>
            <person name="Wortman J."/>
            <person name="Nusbaum C."/>
            <person name="Birren B."/>
        </authorList>
    </citation>
    <scope>NUCLEOTIDE SEQUENCE [LARGE SCALE GENOMIC DNA]</scope>
    <source>
        <strain evidence="3 5">ATCC 43197</strain>
    </source>
</reference>
<feature type="chain" id="PRO_5004355353" description="WxL domain-containing protein" evidence="2">
    <location>
        <begin position="36"/>
        <end position="999"/>
    </location>
</feature>
<accession>R2R7G1</accession>
<dbReference type="EMBL" id="AJAK01000031">
    <property type="protein sequence ID" value="EOH71879.1"/>
    <property type="molecule type" value="Genomic_DNA"/>
</dbReference>
<evidence type="ECO:0000256" key="2">
    <source>
        <dbReference type="SAM" id="SignalP"/>
    </source>
</evidence>
<evidence type="ECO:0000313" key="6">
    <source>
        <dbReference type="Proteomes" id="UP000014148"/>
    </source>
</evidence>
<proteinExistence type="predicted"/>
<feature type="compositionally biased region" description="Polar residues" evidence="1">
    <location>
        <begin position="43"/>
        <end position="68"/>
    </location>
</feature>
<reference evidence="4 6" key="2">
    <citation type="submission" date="2013-03" db="EMBL/GenBank/DDBJ databases">
        <title>The Genome Sequence of Enterococcus malodoratus ATCC_43197 (PacBio/Illumina hybrid assembly).</title>
        <authorList>
            <consortium name="The Broad Institute Genomics Platform"/>
            <consortium name="The Broad Institute Genome Sequencing Center for Infectious Disease"/>
            <person name="Earl A."/>
            <person name="Russ C."/>
            <person name="Gilmore M."/>
            <person name="Surin D."/>
            <person name="Walker B."/>
            <person name="Young S."/>
            <person name="Zeng Q."/>
            <person name="Gargeya S."/>
            <person name="Fitzgerald M."/>
            <person name="Haas B."/>
            <person name="Abouelleil A."/>
            <person name="Allen A.W."/>
            <person name="Alvarado L."/>
            <person name="Arachchi H.M."/>
            <person name="Berlin A.M."/>
            <person name="Chapman S.B."/>
            <person name="Gainer-Dewar J."/>
            <person name="Goldberg J."/>
            <person name="Griggs A."/>
            <person name="Gujja S."/>
            <person name="Hansen M."/>
            <person name="Howarth C."/>
            <person name="Imamovic A."/>
            <person name="Ireland A."/>
            <person name="Larimer J."/>
            <person name="McCowan C."/>
            <person name="Murphy C."/>
            <person name="Pearson M."/>
            <person name="Poon T.W."/>
            <person name="Priest M."/>
            <person name="Roberts A."/>
            <person name="Saif S."/>
            <person name="Shea T."/>
            <person name="Sisk P."/>
            <person name="Sykes S."/>
            <person name="Wortman J."/>
            <person name="Nusbaum C."/>
            <person name="Birren B."/>
        </authorList>
    </citation>
    <scope>NUCLEOTIDE SEQUENCE [LARGE SCALE GENOMIC DNA]</scope>
    <source>
        <strain evidence="4 6">ATCC 43197</strain>
    </source>
</reference>
<dbReference type="Proteomes" id="UP000014148">
    <property type="component" value="Unassembled WGS sequence"/>
</dbReference>
<keyword evidence="2" id="KW-0732">Signal</keyword>
<keyword evidence="6" id="KW-1185">Reference proteome</keyword>
<evidence type="ECO:0000313" key="3">
    <source>
        <dbReference type="EMBL" id="EOH71879.1"/>
    </source>
</evidence>
<feature type="region of interest" description="Disordered" evidence="1">
    <location>
        <begin position="43"/>
        <end position="94"/>
    </location>
</feature>
<name>R2R7G1_9ENTE</name>
<dbReference type="EMBL" id="ASWA01000002">
    <property type="protein sequence ID" value="EOT70097.1"/>
    <property type="molecule type" value="Genomic_DNA"/>
</dbReference>
<dbReference type="RefSeq" id="WP_010742934.1">
    <property type="nucleotide sequence ID" value="NZ_KB946253.1"/>
</dbReference>
<evidence type="ECO:0000313" key="4">
    <source>
        <dbReference type="EMBL" id="EOT70097.1"/>
    </source>
</evidence>
<dbReference type="AlphaFoldDB" id="R2R7G1"/>